<dbReference type="PROSITE" id="PS51123">
    <property type="entry name" value="OMPA_2"/>
    <property type="match status" value="1"/>
</dbReference>
<organism evidence="5 6">
    <name type="scientific">Erythrobacter crassostreae</name>
    <dbReference type="NCBI Taxonomy" id="2828328"/>
    <lineage>
        <taxon>Bacteria</taxon>
        <taxon>Pseudomonadati</taxon>
        <taxon>Pseudomonadota</taxon>
        <taxon>Alphaproteobacteria</taxon>
        <taxon>Sphingomonadales</taxon>
        <taxon>Erythrobacteraceae</taxon>
        <taxon>Erythrobacter/Porphyrobacter group</taxon>
        <taxon>Erythrobacter</taxon>
    </lineage>
</organism>
<dbReference type="RefSeq" id="WP_218403769.1">
    <property type="nucleotide sequence ID" value="NZ_JAGSPC010000001.1"/>
</dbReference>
<proteinExistence type="predicted"/>
<feature type="domain" description="OmpA-like" evidence="4">
    <location>
        <begin position="58"/>
        <end position="181"/>
    </location>
</feature>
<comment type="caution">
    <text evidence="5">The sequence shown here is derived from an EMBL/GenBank/DDBJ whole genome shotgun (WGS) entry which is preliminary data.</text>
</comment>
<feature type="chain" id="PRO_5040985375" evidence="3">
    <location>
        <begin position="24"/>
        <end position="197"/>
    </location>
</feature>
<evidence type="ECO:0000256" key="3">
    <source>
        <dbReference type="SAM" id="SignalP"/>
    </source>
</evidence>
<protein>
    <submittedName>
        <fullName evidence="5">OmpA family protein</fullName>
    </submittedName>
</protein>
<dbReference type="EMBL" id="JAGSPC010000001">
    <property type="protein sequence ID" value="MBV7258449.1"/>
    <property type="molecule type" value="Genomic_DNA"/>
</dbReference>
<dbReference type="Proteomes" id="UP001138681">
    <property type="component" value="Unassembled WGS sequence"/>
</dbReference>
<reference evidence="5" key="1">
    <citation type="submission" date="2021-04" db="EMBL/GenBank/DDBJ databases">
        <authorList>
            <person name="Pira H."/>
            <person name="Risdian C."/>
            <person name="Wink J."/>
        </authorList>
    </citation>
    <scope>NUCLEOTIDE SEQUENCE</scope>
    <source>
        <strain evidence="5">WH158</strain>
    </source>
</reference>
<evidence type="ECO:0000313" key="6">
    <source>
        <dbReference type="Proteomes" id="UP001138681"/>
    </source>
</evidence>
<dbReference type="PROSITE" id="PS51257">
    <property type="entry name" value="PROKAR_LIPOPROTEIN"/>
    <property type="match status" value="1"/>
</dbReference>
<dbReference type="AlphaFoldDB" id="A0A9X1F1K3"/>
<dbReference type="PANTHER" id="PTHR30329">
    <property type="entry name" value="STATOR ELEMENT OF FLAGELLAR MOTOR COMPLEX"/>
    <property type="match status" value="1"/>
</dbReference>
<feature type="signal peptide" evidence="3">
    <location>
        <begin position="1"/>
        <end position="23"/>
    </location>
</feature>
<evidence type="ECO:0000313" key="5">
    <source>
        <dbReference type="EMBL" id="MBV7258449.1"/>
    </source>
</evidence>
<keyword evidence="3" id="KW-0732">Signal</keyword>
<dbReference type="PANTHER" id="PTHR30329:SF21">
    <property type="entry name" value="LIPOPROTEIN YIAD-RELATED"/>
    <property type="match status" value="1"/>
</dbReference>
<dbReference type="Pfam" id="PF00691">
    <property type="entry name" value="OmpA"/>
    <property type="match status" value="1"/>
</dbReference>
<accession>A0A9X1F1K3</accession>
<gene>
    <name evidence="5" type="ORF">KCG46_02530</name>
</gene>
<name>A0A9X1F1K3_9SPHN</name>
<dbReference type="InterPro" id="IPR006665">
    <property type="entry name" value="OmpA-like"/>
</dbReference>
<evidence type="ECO:0000256" key="1">
    <source>
        <dbReference type="PROSITE-ProRule" id="PRU00473"/>
    </source>
</evidence>
<evidence type="ECO:0000259" key="4">
    <source>
        <dbReference type="PROSITE" id="PS51123"/>
    </source>
</evidence>
<feature type="compositionally biased region" description="Polar residues" evidence="2">
    <location>
        <begin position="151"/>
        <end position="162"/>
    </location>
</feature>
<dbReference type="CDD" id="cd07185">
    <property type="entry name" value="OmpA_C-like"/>
    <property type="match status" value="1"/>
</dbReference>
<keyword evidence="6" id="KW-1185">Reference proteome</keyword>
<evidence type="ECO:0000256" key="2">
    <source>
        <dbReference type="SAM" id="MobiDB-lite"/>
    </source>
</evidence>
<keyword evidence="1" id="KW-0472">Membrane</keyword>
<feature type="region of interest" description="Disordered" evidence="2">
    <location>
        <begin position="151"/>
        <end position="197"/>
    </location>
</feature>
<feature type="compositionally biased region" description="Basic and acidic residues" evidence="2">
    <location>
        <begin position="164"/>
        <end position="175"/>
    </location>
</feature>
<dbReference type="GO" id="GO:0016020">
    <property type="term" value="C:membrane"/>
    <property type="evidence" value="ECO:0007669"/>
    <property type="project" value="UniProtKB-UniRule"/>
</dbReference>
<sequence>MRRAPIIVALCVFGILAACSNQTGENPVDAANDESEQLPSPDAPVSILRPDIEQPELADLPLEPLMVTIGFPNGGDELDAAAMAALEELLVSEQVIEGGSIVLRAHSDAGGGDAVNMRASQSRGDSVRNWLIAKGIDADRIEVIAFGEQNPLQPNALDNGQANEDGRAANRRVEIEVAVVGDGEPEPETTPLTPETD</sequence>
<dbReference type="InterPro" id="IPR050330">
    <property type="entry name" value="Bact_OuterMem_StrucFunc"/>
</dbReference>